<dbReference type="AlphaFoldDB" id="D6TW58"/>
<accession>D6TW58</accession>
<dbReference type="InParanoid" id="D6TW58"/>
<name>D6TW58_KTERA</name>
<dbReference type="EMBL" id="ADVG01000003">
    <property type="protein sequence ID" value="EFH84441.1"/>
    <property type="molecule type" value="Genomic_DNA"/>
</dbReference>
<gene>
    <name evidence="1" type="ORF">Krac_5483</name>
</gene>
<keyword evidence="2" id="KW-1185">Reference proteome</keyword>
<dbReference type="Proteomes" id="UP000004508">
    <property type="component" value="Unassembled WGS sequence"/>
</dbReference>
<comment type="caution">
    <text evidence="1">The sequence shown here is derived from an EMBL/GenBank/DDBJ whole genome shotgun (WGS) entry which is preliminary data.</text>
</comment>
<evidence type="ECO:0000313" key="1">
    <source>
        <dbReference type="EMBL" id="EFH84441.1"/>
    </source>
</evidence>
<organism evidence="1 2">
    <name type="scientific">Ktedonobacter racemifer DSM 44963</name>
    <dbReference type="NCBI Taxonomy" id="485913"/>
    <lineage>
        <taxon>Bacteria</taxon>
        <taxon>Bacillati</taxon>
        <taxon>Chloroflexota</taxon>
        <taxon>Ktedonobacteria</taxon>
        <taxon>Ktedonobacterales</taxon>
        <taxon>Ktedonobacteraceae</taxon>
        <taxon>Ktedonobacter</taxon>
    </lineage>
</organism>
<evidence type="ECO:0000313" key="2">
    <source>
        <dbReference type="Proteomes" id="UP000004508"/>
    </source>
</evidence>
<reference evidence="1 2" key="1">
    <citation type="journal article" date="2011" name="Stand. Genomic Sci.">
        <title>Non-contiguous finished genome sequence and contextual data of the filamentous soil bacterium Ktedonobacter racemifer type strain (SOSP1-21).</title>
        <authorList>
            <person name="Chang Y.J."/>
            <person name="Land M."/>
            <person name="Hauser L."/>
            <person name="Chertkov O."/>
            <person name="Del Rio T.G."/>
            <person name="Nolan M."/>
            <person name="Copeland A."/>
            <person name="Tice H."/>
            <person name="Cheng J.F."/>
            <person name="Lucas S."/>
            <person name="Han C."/>
            <person name="Goodwin L."/>
            <person name="Pitluck S."/>
            <person name="Ivanova N."/>
            <person name="Ovchinikova G."/>
            <person name="Pati A."/>
            <person name="Chen A."/>
            <person name="Palaniappan K."/>
            <person name="Mavromatis K."/>
            <person name="Liolios K."/>
            <person name="Brettin T."/>
            <person name="Fiebig A."/>
            <person name="Rohde M."/>
            <person name="Abt B."/>
            <person name="Goker M."/>
            <person name="Detter J.C."/>
            <person name="Woyke T."/>
            <person name="Bristow J."/>
            <person name="Eisen J.A."/>
            <person name="Markowitz V."/>
            <person name="Hugenholtz P."/>
            <person name="Kyrpides N.C."/>
            <person name="Klenk H.P."/>
            <person name="Lapidus A."/>
        </authorList>
    </citation>
    <scope>NUCLEOTIDE SEQUENCE [LARGE SCALE GENOMIC DNA]</scope>
    <source>
        <strain evidence="2">DSM 44963</strain>
    </source>
</reference>
<protein>
    <submittedName>
        <fullName evidence="1">Uncharacterized protein</fullName>
    </submittedName>
</protein>
<proteinExistence type="predicted"/>
<sequence length="53" mass="6437">MPHQYISIETEPPTDVRERAGWWQRSDNLALREERTTHFIACAILCRTYFRDR</sequence>